<dbReference type="AlphaFoldDB" id="A0A7C9A555"/>
<reference evidence="1" key="1">
    <citation type="journal article" date="2013" name="J. Plant Res.">
        <title>Effect of fungi and light on seed germination of three Opuntia species from semiarid lands of central Mexico.</title>
        <authorList>
            <person name="Delgado-Sanchez P."/>
            <person name="Jimenez-Bremont J.F."/>
            <person name="Guerrero-Gonzalez Mde L."/>
            <person name="Flores J."/>
        </authorList>
    </citation>
    <scope>NUCLEOTIDE SEQUENCE</scope>
    <source>
        <tissue evidence="1">Cladode</tissue>
    </source>
</reference>
<proteinExistence type="predicted"/>
<protein>
    <submittedName>
        <fullName evidence="1">Uncharacterized protein</fullName>
    </submittedName>
</protein>
<organism evidence="1">
    <name type="scientific">Opuntia streptacantha</name>
    <name type="common">Prickly pear cactus</name>
    <name type="synonym">Opuntia cardona</name>
    <dbReference type="NCBI Taxonomy" id="393608"/>
    <lineage>
        <taxon>Eukaryota</taxon>
        <taxon>Viridiplantae</taxon>
        <taxon>Streptophyta</taxon>
        <taxon>Embryophyta</taxon>
        <taxon>Tracheophyta</taxon>
        <taxon>Spermatophyta</taxon>
        <taxon>Magnoliopsida</taxon>
        <taxon>eudicotyledons</taxon>
        <taxon>Gunneridae</taxon>
        <taxon>Pentapetalae</taxon>
        <taxon>Caryophyllales</taxon>
        <taxon>Cactineae</taxon>
        <taxon>Cactaceae</taxon>
        <taxon>Opuntioideae</taxon>
        <taxon>Opuntia</taxon>
    </lineage>
</organism>
<dbReference type="PANTHER" id="PTHR46503:SF1">
    <property type="entry name" value="INTER-ALPHA-TRYPSIN INHIBITOR HEAVY CHAIN-LIKE PROTEIN"/>
    <property type="match status" value="1"/>
</dbReference>
<accession>A0A7C9A555</accession>
<reference evidence="1" key="2">
    <citation type="submission" date="2020-07" db="EMBL/GenBank/DDBJ databases">
        <authorList>
            <person name="Vera ALvarez R."/>
            <person name="Arias-Moreno D.M."/>
            <person name="Jimenez-Jacinto V."/>
            <person name="Jimenez-Bremont J.F."/>
            <person name="Swaminathan K."/>
            <person name="Moose S.P."/>
            <person name="Guerrero-Gonzalez M.L."/>
            <person name="Marino-Ramirez L."/>
            <person name="Landsman D."/>
            <person name="Rodriguez-Kessler M."/>
            <person name="Delgado-Sanchez P."/>
        </authorList>
    </citation>
    <scope>NUCLEOTIDE SEQUENCE</scope>
    <source>
        <tissue evidence="1">Cladode</tissue>
    </source>
</reference>
<dbReference type="PANTHER" id="PTHR46503">
    <property type="entry name" value="INTER-ALPHA-TRYPSIN INHIBITOR HEAVY CHAIN-LIKE PROTEIN"/>
    <property type="match status" value="1"/>
</dbReference>
<dbReference type="EMBL" id="GISG01205064">
    <property type="protein sequence ID" value="MBA4659772.1"/>
    <property type="molecule type" value="Transcribed_RNA"/>
</dbReference>
<sequence length="152" mass="17186">MEDFMNAVEEGLNLSRRIYFGKDRSVAPPKHPPPMSKSPKSYLPTAPMVYAVVSDPSIVDNPDVPSYQPYVYGRCVPPALIPLQMNGVALEVECYLDTVFVRVSGQWRVHCVMGSKFCDCRIAVPMGEQVWRLTFLESHTIPKWSPWKIKGI</sequence>
<evidence type="ECO:0000313" key="1">
    <source>
        <dbReference type="EMBL" id="MBA4659772.1"/>
    </source>
</evidence>
<name>A0A7C9A555_OPUST</name>